<evidence type="ECO:0000259" key="4">
    <source>
        <dbReference type="Pfam" id="PF07732"/>
    </source>
</evidence>
<dbReference type="PANTHER" id="PTHR11709:SF232">
    <property type="entry name" value="STRAW, ISOFORM G"/>
    <property type="match status" value="1"/>
</dbReference>
<dbReference type="CDD" id="cd13858">
    <property type="entry name" value="CuRO_1_tcLCC2_insect_like"/>
    <property type="match status" value="1"/>
</dbReference>
<dbReference type="GO" id="GO:0016491">
    <property type="term" value="F:oxidoreductase activity"/>
    <property type="evidence" value="ECO:0007669"/>
    <property type="project" value="TreeGrafter"/>
</dbReference>
<organism evidence="5 6">
    <name type="scientific">Pogonomyrmex barbatus</name>
    <name type="common">red harvester ant</name>
    <dbReference type="NCBI Taxonomy" id="144034"/>
    <lineage>
        <taxon>Eukaryota</taxon>
        <taxon>Metazoa</taxon>
        <taxon>Ecdysozoa</taxon>
        <taxon>Arthropoda</taxon>
        <taxon>Hexapoda</taxon>
        <taxon>Insecta</taxon>
        <taxon>Pterygota</taxon>
        <taxon>Neoptera</taxon>
        <taxon>Endopterygota</taxon>
        <taxon>Hymenoptera</taxon>
        <taxon>Apocrita</taxon>
        <taxon>Aculeata</taxon>
        <taxon>Formicoidea</taxon>
        <taxon>Formicidae</taxon>
        <taxon>Myrmicinae</taxon>
        <taxon>Pogonomyrmex</taxon>
    </lineage>
</organism>
<dbReference type="GO" id="GO:0005886">
    <property type="term" value="C:plasma membrane"/>
    <property type="evidence" value="ECO:0007669"/>
    <property type="project" value="TreeGrafter"/>
</dbReference>
<dbReference type="InterPro" id="IPR045087">
    <property type="entry name" value="Cu-oxidase_fam"/>
</dbReference>
<comment type="similarity">
    <text evidence="1">Belongs to the multicopper oxidase family.</text>
</comment>
<proteinExistence type="inferred from homology"/>
<dbReference type="FunFam" id="2.60.40.420:FF:000045">
    <property type="entry name" value="Laccase 2"/>
    <property type="match status" value="1"/>
</dbReference>
<protein>
    <submittedName>
        <fullName evidence="6">Laccase-1-like</fullName>
    </submittedName>
</protein>
<dbReference type="GO" id="GO:0005507">
    <property type="term" value="F:copper ion binding"/>
    <property type="evidence" value="ECO:0007669"/>
    <property type="project" value="InterPro"/>
</dbReference>
<accession>A0A6I9WS33</accession>
<dbReference type="InterPro" id="IPR008972">
    <property type="entry name" value="Cupredoxin"/>
</dbReference>
<dbReference type="Proteomes" id="UP000504615">
    <property type="component" value="Unplaced"/>
</dbReference>
<evidence type="ECO:0000256" key="1">
    <source>
        <dbReference type="ARBA" id="ARBA00010609"/>
    </source>
</evidence>
<dbReference type="Pfam" id="PF07732">
    <property type="entry name" value="Cu-oxidase_3"/>
    <property type="match status" value="1"/>
</dbReference>
<keyword evidence="2" id="KW-1133">Transmembrane helix</keyword>
<evidence type="ECO:0000313" key="6">
    <source>
        <dbReference type="RefSeq" id="XP_011642479.1"/>
    </source>
</evidence>
<name>A0A6I9WS33_9HYME</name>
<gene>
    <name evidence="6" type="primary">LOC105430555</name>
</gene>
<dbReference type="KEGG" id="pbar:105430555"/>
<sequence>MQSSLWFYYKMSLSSIFAFMLFWIIFNIQFCKGYWWWTETQNYVQFSTPEECARECRDNEAPKYCYYLFVLEYYTVNVFSINRMIPAPSIQVCKNDYVIVDLKNEAEGLETSIHWHGIFQNGYQYYDGVPYLTQCPILSANTFRYQFKVKNSGTHFYHSHESVQMMDGQYGSFIVRDPPRTNPHKTLYDKDVPEHVIVISDWFHELALERFPGRFRRNRGQTPDNFLINGRGNWTDPLTGVSTNVSLSMFIVESGKKYRYRIINAFSTVCLAEIKIERHSMQIIATDGENIQPISVDAITMASGERVDFIIHANQTPGFYWLHVRGLGECAEKQIYQLGILAYQNTSKSSLSSNPGYSFRTSSNVVSIIYRKL</sequence>
<feature type="domain" description="Plastocyanin-like" evidence="3">
    <location>
        <begin position="195"/>
        <end position="345"/>
    </location>
</feature>
<reference evidence="6" key="1">
    <citation type="submission" date="2025-08" db="UniProtKB">
        <authorList>
            <consortium name="RefSeq"/>
        </authorList>
    </citation>
    <scope>IDENTIFICATION</scope>
</reference>
<dbReference type="SUPFAM" id="SSF49503">
    <property type="entry name" value="Cupredoxins"/>
    <property type="match status" value="2"/>
</dbReference>
<keyword evidence="2" id="KW-0472">Membrane</keyword>
<dbReference type="CDD" id="cd13884">
    <property type="entry name" value="CuRO_2_tcLCC_insect_like"/>
    <property type="match status" value="1"/>
</dbReference>
<keyword evidence="2" id="KW-0812">Transmembrane</keyword>
<dbReference type="OrthoDB" id="2121828at2759"/>
<feature type="transmembrane region" description="Helical" evidence="2">
    <location>
        <begin position="6"/>
        <end position="26"/>
    </location>
</feature>
<feature type="domain" description="Plastocyanin-like" evidence="4">
    <location>
        <begin position="75"/>
        <end position="178"/>
    </location>
</feature>
<dbReference type="AlphaFoldDB" id="A0A6I9WS33"/>
<dbReference type="RefSeq" id="XP_011642479.1">
    <property type="nucleotide sequence ID" value="XM_011644177.2"/>
</dbReference>
<evidence type="ECO:0000259" key="3">
    <source>
        <dbReference type="Pfam" id="PF00394"/>
    </source>
</evidence>
<evidence type="ECO:0000256" key="2">
    <source>
        <dbReference type="SAM" id="Phobius"/>
    </source>
</evidence>
<dbReference type="GO" id="GO:0006826">
    <property type="term" value="P:iron ion transport"/>
    <property type="evidence" value="ECO:0007669"/>
    <property type="project" value="TreeGrafter"/>
</dbReference>
<dbReference type="GeneID" id="105430555"/>
<keyword evidence="5" id="KW-1185">Reference proteome</keyword>
<dbReference type="Pfam" id="PF00394">
    <property type="entry name" value="Cu-oxidase"/>
    <property type="match status" value="1"/>
</dbReference>
<dbReference type="PANTHER" id="PTHR11709">
    <property type="entry name" value="MULTI-COPPER OXIDASE"/>
    <property type="match status" value="1"/>
</dbReference>
<dbReference type="Gene3D" id="2.60.40.420">
    <property type="entry name" value="Cupredoxins - blue copper proteins"/>
    <property type="match status" value="2"/>
</dbReference>
<dbReference type="InterPro" id="IPR001117">
    <property type="entry name" value="Cu-oxidase_2nd"/>
</dbReference>
<evidence type="ECO:0000313" key="5">
    <source>
        <dbReference type="Proteomes" id="UP000504615"/>
    </source>
</evidence>
<dbReference type="InterPro" id="IPR011707">
    <property type="entry name" value="Cu-oxidase-like_N"/>
</dbReference>